<proteinExistence type="predicted"/>
<dbReference type="SUPFAM" id="SSF141371">
    <property type="entry name" value="PilZ domain-like"/>
    <property type="match status" value="1"/>
</dbReference>
<dbReference type="EMBL" id="JBHTIK010000002">
    <property type="protein sequence ID" value="MFD0847443.1"/>
    <property type="molecule type" value="Genomic_DNA"/>
</dbReference>
<feature type="domain" description="PilZ" evidence="1">
    <location>
        <begin position="12"/>
        <end position="87"/>
    </location>
</feature>
<organism evidence="2 3">
    <name type="scientific">Sphingosinicella xenopeptidilytica</name>
    <dbReference type="NCBI Taxonomy" id="364098"/>
    <lineage>
        <taxon>Bacteria</taxon>
        <taxon>Pseudomonadati</taxon>
        <taxon>Pseudomonadota</taxon>
        <taxon>Alphaproteobacteria</taxon>
        <taxon>Sphingomonadales</taxon>
        <taxon>Sphingosinicellaceae</taxon>
        <taxon>Sphingosinicella</taxon>
    </lineage>
</organism>
<reference evidence="3" key="1">
    <citation type="journal article" date="2019" name="Int. J. Syst. Evol. Microbiol.">
        <title>The Global Catalogue of Microorganisms (GCM) 10K type strain sequencing project: providing services to taxonomists for standard genome sequencing and annotation.</title>
        <authorList>
            <consortium name="The Broad Institute Genomics Platform"/>
            <consortium name="The Broad Institute Genome Sequencing Center for Infectious Disease"/>
            <person name="Wu L."/>
            <person name="Ma J."/>
        </authorList>
    </citation>
    <scope>NUCLEOTIDE SEQUENCE [LARGE SCALE GENOMIC DNA]</scope>
    <source>
        <strain evidence="3">CCUG 52537</strain>
    </source>
</reference>
<evidence type="ECO:0000313" key="3">
    <source>
        <dbReference type="Proteomes" id="UP001597124"/>
    </source>
</evidence>
<dbReference type="InterPro" id="IPR009875">
    <property type="entry name" value="PilZ_domain"/>
</dbReference>
<sequence length="96" mass="10262">MIDDSEGDARGRVSTRMSGAITVGRRRSTVAVRNISLGGAMIELPSPPEEGTRIRFETETTGKIDARVVWVIGNRCGLVFERTAQKSAQKAAAATA</sequence>
<protein>
    <submittedName>
        <fullName evidence="2">PilZ domain-containing protein</fullName>
    </submittedName>
</protein>
<keyword evidence="3" id="KW-1185">Reference proteome</keyword>
<evidence type="ECO:0000259" key="1">
    <source>
        <dbReference type="Pfam" id="PF07238"/>
    </source>
</evidence>
<name>A0ABW3C0D1_SPHXN</name>
<accession>A0ABW3C0D1</accession>
<evidence type="ECO:0000313" key="2">
    <source>
        <dbReference type="EMBL" id="MFD0847443.1"/>
    </source>
</evidence>
<dbReference type="RefSeq" id="WP_381486458.1">
    <property type="nucleotide sequence ID" value="NZ_JBHTIK010000002.1"/>
</dbReference>
<gene>
    <name evidence="2" type="ORF">ACFQ00_03845</name>
</gene>
<dbReference type="Pfam" id="PF07238">
    <property type="entry name" value="PilZ"/>
    <property type="match status" value="1"/>
</dbReference>
<comment type="caution">
    <text evidence="2">The sequence shown here is derived from an EMBL/GenBank/DDBJ whole genome shotgun (WGS) entry which is preliminary data.</text>
</comment>
<dbReference type="Gene3D" id="2.40.10.220">
    <property type="entry name" value="predicted glycosyltransferase like domains"/>
    <property type="match status" value="1"/>
</dbReference>
<dbReference type="Proteomes" id="UP001597124">
    <property type="component" value="Unassembled WGS sequence"/>
</dbReference>